<dbReference type="RefSeq" id="WP_254674251.1">
    <property type="nucleotide sequence ID" value="NZ_JAMWDU010000003.1"/>
</dbReference>
<dbReference type="InterPro" id="IPR005496">
    <property type="entry name" value="Integral_membrane_TerC"/>
</dbReference>
<comment type="subcellular location">
    <subcellularLocation>
        <location evidence="1">Membrane</location>
        <topology evidence="1">Multi-pass membrane protein</topology>
    </subcellularLocation>
</comment>
<dbReference type="PANTHER" id="PTHR30238">
    <property type="entry name" value="MEMBRANE BOUND PREDICTED REDOX MODULATOR"/>
    <property type="match status" value="1"/>
</dbReference>
<evidence type="ECO:0000313" key="7">
    <source>
        <dbReference type="EMBL" id="MCP8887171.1"/>
    </source>
</evidence>
<evidence type="ECO:0000256" key="3">
    <source>
        <dbReference type="ARBA" id="ARBA00022692"/>
    </source>
</evidence>
<organism evidence="7 8">
    <name type="scientific">Devosia ureilytica</name>
    <dbReference type="NCBI Taxonomy" id="2952754"/>
    <lineage>
        <taxon>Bacteria</taxon>
        <taxon>Pseudomonadati</taxon>
        <taxon>Pseudomonadota</taxon>
        <taxon>Alphaproteobacteria</taxon>
        <taxon>Hyphomicrobiales</taxon>
        <taxon>Devosiaceae</taxon>
        <taxon>Devosia</taxon>
    </lineage>
</organism>
<dbReference type="Pfam" id="PF03741">
    <property type="entry name" value="TerC"/>
    <property type="match status" value="1"/>
</dbReference>
<dbReference type="EMBL" id="JAMWDU010000003">
    <property type="protein sequence ID" value="MCP8887171.1"/>
    <property type="molecule type" value="Genomic_DNA"/>
</dbReference>
<reference evidence="7" key="1">
    <citation type="submission" date="2022-06" db="EMBL/GenBank/DDBJ databases">
        <title>Devosia sp. XJ19-45 genome assembly.</title>
        <authorList>
            <person name="Li B."/>
            <person name="Cai M."/>
            <person name="Nie G."/>
            <person name="Li W."/>
        </authorList>
    </citation>
    <scope>NUCLEOTIDE SEQUENCE</scope>
    <source>
        <strain evidence="7">XJ19-45</strain>
    </source>
</reference>
<dbReference type="GO" id="GO:0016020">
    <property type="term" value="C:membrane"/>
    <property type="evidence" value="ECO:0007669"/>
    <property type="project" value="UniProtKB-SubCell"/>
</dbReference>
<dbReference type="NCBIfam" id="TIGR03717">
    <property type="entry name" value="R_switched_YjbE"/>
    <property type="match status" value="1"/>
</dbReference>
<keyword evidence="8" id="KW-1185">Reference proteome</keyword>
<evidence type="ECO:0000256" key="2">
    <source>
        <dbReference type="ARBA" id="ARBA00007511"/>
    </source>
</evidence>
<dbReference type="PANTHER" id="PTHR30238:SF4">
    <property type="entry name" value="SLL1022 PROTEIN"/>
    <property type="match status" value="1"/>
</dbReference>
<protein>
    <submittedName>
        <fullName evidence="7">YjbE family putative metal transport protein</fullName>
    </submittedName>
</protein>
<keyword evidence="4 6" id="KW-1133">Transmembrane helix</keyword>
<keyword evidence="5 6" id="KW-0472">Membrane</keyword>
<dbReference type="InterPro" id="IPR022301">
    <property type="entry name" value="Integral_membrane_YjbE"/>
</dbReference>
<evidence type="ECO:0000313" key="8">
    <source>
        <dbReference type="Proteomes" id="UP001060275"/>
    </source>
</evidence>
<feature type="transmembrane region" description="Helical" evidence="6">
    <location>
        <begin position="130"/>
        <end position="153"/>
    </location>
</feature>
<sequence>MFGIDPSFFSSLLQVIMIDLVLAGDNAVVIGLAAAGLAPELRRRAILIGILAATGLRIGFALITTQLLSLGGGLLIAGGILLLWVCWKMYRELTVSQEEEEEATEALSDADYNADGSVAGRAPKKSLRQAVIQIIIADVSMSLDNVLAVAGAAQHHTEALIFGLALSVVLMGVAATFIARLLHRFRWIAWVGLVIILFVALRMTLEGLGAFVDIPAIPLLYTPHELGAAAAH</sequence>
<evidence type="ECO:0000256" key="6">
    <source>
        <dbReference type="SAM" id="Phobius"/>
    </source>
</evidence>
<evidence type="ECO:0000256" key="4">
    <source>
        <dbReference type="ARBA" id="ARBA00022989"/>
    </source>
</evidence>
<feature type="transmembrane region" description="Helical" evidence="6">
    <location>
        <begin position="159"/>
        <end position="180"/>
    </location>
</feature>
<accession>A0A9Q4AP51</accession>
<evidence type="ECO:0000256" key="5">
    <source>
        <dbReference type="ARBA" id="ARBA00023136"/>
    </source>
</evidence>
<name>A0A9Q4AP51_9HYPH</name>
<gene>
    <name evidence="7" type="ORF">NF348_08645</name>
</gene>
<comment type="caution">
    <text evidence="7">The sequence shown here is derived from an EMBL/GenBank/DDBJ whole genome shotgun (WGS) entry which is preliminary data.</text>
</comment>
<feature type="transmembrane region" description="Helical" evidence="6">
    <location>
        <begin position="69"/>
        <end position="87"/>
    </location>
</feature>
<evidence type="ECO:0000256" key="1">
    <source>
        <dbReference type="ARBA" id="ARBA00004141"/>
    </source>
</evidence>
<dbReference type="Proteomes" id="UP001060275">
    <property type="component" value="Unassembled WGS sequence"/>
</dbReference>
<comment type="similarity">
    <text evidence="2">Belongs to the TerC family.</text>
</comment>
<dbReference type="AlphaFoldDB" id="A0A9Q4AP51"/>
<feature type="transmembrane region" description="Helical" evidence="6">
    <location>
        <begin position="45"/>
        <end position="63"/>
    </location>
</feature>
<proteinExistence type="inferred from homology"/>
<feature type="transmembrane region" description="Helical" evidence="6">
    <location>
        <begin position="12"/>
        <end position="38"/>
    </location>
</feature>
<keyword evidence="3 6" id="KW-0812">Transmembrane</keyword>
<feature type="transmembrane region" description="Helical" evidence="6">
    <location>
        <begin position="187"/>
        <end position="205"/>
    </location>
</feature>